<reference evidence="2 3" key="1">
    <citation type="submission" date="2024-06" db="EMBL/GenBank/DDBJ databases">
        <title>The Natural Products Discovery Center: Release of the First 8490 Sequenced Strains for Exploring Actinobacteria Biosynthetic Diversity.</title>
        <authorList>
            <person name="Kalkreuter E."/>
            <person name="Kautsar S.A."/>
            <person name="Yang D."/>
            <person name="Bader C.D."/>
            <person name="Teijaro C.N."/>
            <person name="Fluegel L."/>
            <person name="Davis C.M."/>
            <person name="Simpson J.R."/>
            <person name="Lauterbach L."/>
            <person name="Steele A.D."/>
            <person name="Gui C."/>
            <person name="Meng S."/>
            <person name="Li G."/>
            <person name="Viehrig K."/>
            <person name="Ye F."/>
            <person name="Su P."/>
            <person name="Kiefer A.F."/>
            <person name="Nichols A."/>
            <person name="Cepeda A.J."/>
            <person name="Yan W."/>
            <person name="Fan B."/>
            <person name="Jiang Y."/>
            <person name="Adhikari A."/>
            <person name="Zheng C.-J."/>
            <person name="Schuster L."/>
            <person name="Cowan T.M."/>
            <person name="Smanski M.J."/>
            <person name="Chevrette M.G."/>
            <person name="De Carvalho L.P.S."/>
            <person name="Shen B."/>
        </authorList>
    </citation>
    <scope>NUCLEOTIDE SEQUENCE [LARGE SCALE GENOMIC DNA]</scope>
    <source>
        <strain evidence="2 3">NPDC033843</strain>
    </source>
</reference>
<feature type="region of interest" description="Disordered" evidence="1">
    <location>
        <begin position="109"/>
        <end position="133"/>
    </location>
</feature>
<keyword evidence="3" id="KW-1185">Reference proteome</keyword>
<organism evidence="2 3">
    <name type="scientific">Streptomyces sp. 900129855</name>
    <dbReference type="NCBI Taxonomy" id="3155129"/>
    <lineage>
        <taxon>Bacteria</taxon>
        <taxon>Bacillati</taxon>
        <taxon>Actinomycetota</taxon>
        <taxon>Actinomycetes</taxon>
        <taxon>Kitasatosporales</taxon>
        <taxon>Streptomycetaceae</taxon>
        <taxon>Streptomyces</taxon>
    </lineage>
</organism>
<proteinExistence type="predicted"/>
<dbReference type="InterPro" id="IPR011749">
    <property type="entry name" value="CHP02243"/>
</dbReference>
<sequence length="950" mass="102924">MTVLNGSYEGLSADGPAGIREVRAEPDRRTLTVTFVGVLPPGVDRTRFVVEGGRRVVGIRVLRVRRDFGPGREAGGESRLRLTLDRPGDDSTYRLRVLGRGFHGGHDHADFTFHPTAGHPPRPTPRAAEPAGPPVGPAPAIDYLAKDYASFRRLLLERLSLTLPQWTERHAPDLWITLVELLAHVGDRLSYQQDAVATEAYLDTARLRTSVRRHARLVGYPMHDGCAARTVVCVETGAELTVNTHDLAFTAQSEDEYPQRADRPCSPAISPEALVSSRYPAYQPLERRRIRLLPAHNGVPLWAWGKDEFALPVGSTRAALLDGDGGHRVLELRSGDLLVLEETRGPGGSAPDPAHRQAVRLTRAMRDVDANTGRAVVKIAWAAEDALAFPLCVRNPQEPGGRPSATVVARGNALLVEHGLGIDWLPYGKAGNMGAAHAGDKAGEIVQVPGAAAAAGDVSPVRSRPVTLRGGPVTWSPPYPLPADLAAAQARRLGSLATRAREGLRDLHHGVSELHPESRELLTALFGASFLDDFAGLSDDADRRGTAARFLSLFDEFFEPRLRRLETLAQRARAGYVLEAADARWELAQTWGERAAAGLDPADPALHGPASSALRPDPREALPALYLQEHPGNGPVWTPRRDLLSSGPRDRHLVAETDDDGVLALRFGDDRCGRAPRPGAVMYAFYRVGNGRSGNAGSEAVNRIAHREPALLADVTRVRNPVPVTGGTDPEPLAQVRLAAPRAPFRTLLRAVTAEDYATLATGRPDVQRAAASLRWNGSWYEAEVALDPAGAAVPSATLVEEVRAWLHRYRRIGHDVVTRPALLVPLQVGLDVLVDPHYVTADVREALLRRFLPGRRGGGEPGFFDPAELTFGTPVRSSSLVALCMGVPGVRHAEVTRLRRIHGLGGDREGPDVPPSGELRMRPLEVPRLDGDVGRQENGWLTLRLRGGR</sequence>
<dbReference type="NCBIfam" id="TIGR02243">
    <property type="entry name" value="putative baseplate assembly protein"/>
    <property type="match status" value="1"/>
</dbReference>
<dbReference type="EMBL" id="JBEZVE010000011">
    <property type="protein sequence ID" value="MEU3783268.1"/>
    <property type="molecule type" value="Genomic_DNA"/>
</dbReference>
<evidence type="ECO:0000256" key="1">
    <source>
        <dbReference type="SAM" id="MobiDB-lite"/>
    </source>
</evidence>
<evidence type="ECO:0000313" key="3">
    <source>
        <dbReference type="Proteomes" id="UP001550739"/>
    </source>
</evidence>
<comment type="caution">
    <text evidence="2">The sequence shown here is derived from an EMBL/GenBank/DDBJ whole genome shotgun (WGS) entry which is preliminary data.</text>
</comment>
<gene>
    <name evidence="2" type="ORF">AB0E89_22435</name>
</gene>
<evidence type="ECO:0000313" key="2">
    <source>
        <dbReference type="EMBL" id="MEU3783268.1"/>
    </source>
</evidence>
<accession>A0ABV2ZL41</accession>
<protein>
    <submittedName>
        <fullName evidence="2">Baseplate assembly protein</fullName>
    </submittedName>
</protein>
<dbReference type="RefSeq" id="WP_361704302.1">
    <property type="nucleotide sequence ID" value="NZ_JBEZVE010000011.1"/>
</dbReference>
<name>A0ABV2ZL41_9ACTN</name>
<dbReference type="Proteomes" id="UP001550739">
    <property type="component" value="Unassembled WGS sequence"/>
</dbReference>